<comment type="caution">
    <text evidence="14">The sequence shown here is derived from an EMBL/GenBank/DDBJ whole genome shotgun (WGS) entry which is preliminary data.</text>
</comment>
<dbReference type="SUPFAM" id="SSF49785">
    <property type="entry name" value="Galactose-binding domain-like"/>
    <property type="match status" value="1"/>
</dbReference>
<organism evidence="14 15">
    <name type="scientific">Pleurostoma richardsiae</name>
    <dbReference type="NCBI Taxonomy" id="41990"/>
    <lineage>
        <taxon>Eukaryota</taxon>
        <taxon>Fungi</taxon>
        <taxon>Dikarya</taxon>
        <taxon>Ascomycota</taxon>
        <taxon>Pezizomycotina</taxon>
        <taxon>Sordariomycetes</taxon>
        <taxon>Sordariomycetidae</taxon>
        <taxon>Calosphaeriales</taxon>
        <taxon>Pleurostomataceae</taxon>
        <taxon>Pleurostoma</taxon>
    </lineage>
</organism>
<comment type="similarity">
    <text evidence="8">Belongs to the glycosyl hydrolase 2 family. Beta-mannosidase B subfamily.</text>
</comment>
<evidence type="ECO:0000256" key="5">
    <source>
        <dbReference type="ARBA" id="ARBA00023277"/>
    </source>
</evidence>
<sequence>MGSYSEEKDTRSIQLLSSGWQFKQTDSEDDQWMPVPSVPSVVHLDLLRNGKIPDPFVGRNELEVEWVGEKSWTYRVHISTPERPPGCKSVLVFEGLDTYASVSLNGQSILQSDNMFLSHTVDVTTILRRGGDNLLSIDFEPALLRGRKLQVEHPEYDFIAHNGECGRLGVRKAQYHWGWDWGPVLMCCGPWRPIRLETYLAKVEDVWSDVNVDQRLRFAEGRFSARVDGPADKVHFTLKSAGQVVLEETAFVGRAGVATVDFHLDDPKLWYPRGYGEQALYDLLATPVYGDANDALGEPVSRRIGFRRAELVQNEDRYGRSFYFRVNNIDVFCGGSCWIPADSFLPRISSIRYRRWLQLLVDGGQVMTRVWGGGIYEEDVFYDVCDELGILVWQDFMFACASYPTWPALLENIRREARCNIRRLRHHPSIVLYAGNNEDYQVQELHSLEYDAENRDPESWLKLEPERTTFPARYIYEHLLPQVLAEESAHGVPYWPSSPFSGGGRLSSDPSIGDVHEWNVWHGTQEKYQEFDCLGGRFNSEFGFEALPHVQTIKYFAPDPLDRHPCSRVLDFHNKAEGHERRLASYLAENFQPVGDLEAYIHCTQIAQADALAYAYGGWRRQWGQDRKCGGALVWQLNDCWPCTSWSIVDYFLRKKPAYYTVARALRPVTVGIRRAHRDWSVPHARRPAADRKVPYALWISSSRVTKEVVRANVELRFVSIASGRDIRDPVVREDVSIVANGTTEVLRGDIDAGEEPHVLAAKLWIDDMCVARDADWPQPFKYLSFAEDRGVHVRHRLGPEGGELLVSALRPTKGLVLEERDGITLSDSALDVIPGDEQAVRVHGLCAADKPLGWRFLGQGE</sequence>
<dbReference type="Pfam" id="PF00703">
    <property type="entry name" value="Glyco_hydro_2"/>
    <property type="match status" value="1"/>
</dbReference>
<dbReference type="FunFam" id="2.60.120.260:FF:000118">
    <property type="entry name" value="Beta-mannosidase B"/>
    <property type="match status" value="1"/>
</dbReference>
<name>A0AA38VI25_9PEZI</name>
<dbReference type="InterPro" id="IPR017853">
    <property type="entry name" value="GH"/>
</dbReference>
<dbReference type="Gene3D" id="3.20.20.80">
    <property type="entry name" value="Glycosidases"/>
    <property type="match status" value="1"/>
</dbReference>
<evidence type="ECO:0000256" key="4">
    <source>
        <dbReference type="ARBA" id="ARBA00022801"/>
    </source>
</evidence>
<dbReference type="PANTHER" id="PTHR43730:SF1">
    <property type="entry name" value="BETA-MANNOSIDASE"/>
    <property type="match status" value="1"/>
</dbReference>
<dbReference type="InterPro" id="IPR008979">
    <property type="entry name" value="Galactose-bd-like_sf"/>
</dbReference>
<keyword evidence="7" id="KW-0624">Polysaccharide degradation</keyword>
<protein>
    <recommendedName>
        <fullName evidence="9">Beta-mannosidase B</fullName>
        <ecNumber evidence="3">3.2.1.25</ecNumber>
    </recommendedName>
    <alternativeName>
        <fullName evidence="10">Mannanase B</fullName>
    </alternativeName>
</protein>
<feature type="domain" description="Glycoside hydrolase family 2 immunoglobulin-like beta-sandwich" evidence="11">
    <location>
        <begin position="202"/>
        <end position="307"/>
    </location>
</feature>
<dbReference type="Pfam" id="PF22666">
    <property type="entry name" value="Glyco_hydro_2_N2"/>
    <property type="match status" value="1"/>
</dbReference>
<feature type="domain" description="Mannosidase Ig/CBM-like" evidence="12">
    <location>
        <begin position="696"/>
        <end position="783"/>
    </location>
</feature>
<dbReference type="Proteomes" id="UP001174694">
    <property type="component" value="Unassembled WGS sequence"/>
</dbReference>
<keyword evidence="15" id="KW-1185">Reference proteome</keyword>
<evidence type="ECO:0000259" key="11">
    <source>
        <dbReference type="Pfam" id="PF00703"/>
    </source>
</evidence>
<evidence type="ECO:0000256" key="9">
    <source>
        <dbReference type="ARBA" id="ARBA00041069"/>
    </source>
</evidence>
<dbReference type="InterPro" id="IPR036156">
    <property type="entry name" value="Beta-gal/glucu_dom_sf"/>
</dbReference>
<dbReference type="SUPFAM" id="SSF51445">
    <property type="entry name" value="(Trans)glycosidases"/>
    <property type="match status" value="1"/>
</dbReference>
<dbReference type="Pfam" id="PF17786">
    <property type="entry name" value="Mannosidase_ig"/>
    <property type="match status" value="1"/>
</dbReference>
<dbReference type="GO" id="GO:0006516">
    <property type="term" value="P:glycoprotein catabolic process"/>
    <property type="evidence" value="ECO:0007669"/>
    <property type="project" value="TreeGrafter"/>
</dbReference>
<keyword evidence="5" id="KW-0119">Carbohydrate metabolism</keyword>
<dbReference type="GO" id="GO:0004567">
    <property type="term" value="F:beta-mannosidase activity"/>
    <property type="evidence" value="ECO:0007669"/>
    <property type="project" value="UniProtKB-EC"/>
</dbReference>
<dbReference type="InterPro" id="IPR013783">
    <property type="entry name" value="Ig-like_fold"/>
</dbReference>
<evidence type="ECO:0000259" key="13">
    <source>
        <dbReference type="Pfam" id="PF22666"/>
    </source>
</evidence>
<dbReference type="AlphaFoldDB" id="A0AA38VI25"/>
<proteinExistence type="inferred from homology"/>
<dbReference type="InterPro" id="IPR050887">
    <property type="entry name" value="Beta-mannosidase_GH2"/>
</dbReference>
<evidence type="ECO:0000256" key="10">
    <source>
        <dbReference type="ARBA" id="ARBA00041614"/>
    </source>
</evidence>
<gene>
    <name evidence="14" type="ORF">NKR23_g10467</name>
</gene>
<evidence type="ECO:0000259" key="12">
    <source>
        <dbReference type="Pfam" id="PF17786"/>
    </source>
</evidence>
<evidence type="ECO:0000256" key="8">
    <source>
        <dbReference type="ARBA" id="ARBA00038429"/>
    </source>
</evidence>
<evidence type="ECO:0000313" key="14">
    <source>
        <dbReference type="EMBL" id="KAJ9133855.1"/>
    </source>
</evidence>
<dbReference type="PANTHER" id="PTHR43730">
    <property type="entry name" value="BETA-MANNOSIDASE"/>
    <property type="match status" value="1"/>
</dbReference>
<evidence type="ECO:0000256" key="6">
    <source>
        <dbReference type="ARBA" id="ARBA00023295"/>
    </source>
</evidence>
<keyword evidence="6" id="KW-0326">Glycosidase</keyword>
<dbReference type="SUPFAM" id="SSF49303">
    <property type="entry name" value="beta-Galactosidase/glucuronidase domain"/>
    <property type="match status" value="1"/>
</dbReference>
<feature type="domain" description="Beta-mannosidase-like galactose-binding" evidence="13">
    <location>
        <begin position="20"/>
        <end position="192"/>
    </location>
</feature>
<accession>A0AA38VI25</accession>
<dbReference type="FunFam" id="3.20.20.80:FF:000050">
    <property type="entry name" value="Beta-mannosidase B"/>
    <property type="match status" value="1"/>
</dbReference>
<dbReference type="Gene3D" id="2.60.120.260">
    <property type="entry name" value="Galactose-binding domain-like"/>
    <property type="match status" value="1"/>
</dbReference>
<evidence type="ECO:0000256" key="1">
    <source>
        <dbReference type="ARBA" id="ARBA00000829"/>
    </source>
</evidence>
<dbReference type="EMBL" id="JANBVO010000047">
    <property type="protein sequence ID" value="KAJ9133855.1"/>
    <property type="molecule type" value="Genomic_DNA"/>
</dbReference>
<dbReference type="InterPro" id="IPR006102">
    <property type="entry name" value="Ig-like_GH2"/>
</dbReference>
<dbReference type="EC" id="3.2.1.25" evidence="3"/>
<dbReference type="InterPro" id="IPR041447">
    <property type="entry name" value="Mannosidase_ig"/>
</dbReference>
<evidence type="ECO:0000256" key="7">
    <source>
        <dbReference type="ARBA" id="ARBA00023326"/>
    </source>
</evidence>
<evidence type="ECO:0000256" key="3">
    <source>
        <dbReference type="ARBA" id="ARBA00012754"/>
    </source>
</evidence>
<evidence type="ECO:0000256" key="2">
    <source>
        <dbReference type="ARBA" id="ARBA00004740"/>
    </source>
</evidence>
<dbReference type="InterPro" id="IPR054593">
    <property type="entry name" value="Beta-mannosidase-like_N2"/>
</dbReference>
<comment type="pathway">
    <text evidence="2">Glycan metabolism; N-glycan degradation.</text>
</comment>
<comment type="catalytic activity">
    <reaction evidence="1">
        <text>Hydrolysis of terminal, non-reducing beta-D-mannose residues in beta-D-mannosides.</text>
        <dbReference type="EC" id="3.2.1.25"/>
    </reaction>
</comment>
<keyword evidence="4 14" id="KW-0378">Hydrolase</keyword>
<dbReference type="GO" id="GO:0000272">
    <property type="term" value="P:polysaccharide catabolic process"/>
    <property type="evidence" value="ECO:0007669"/>
    <property type="project" value="UniProtKB-KW"/>
</dbReference>
<reference evidence="14" key="1">
    <citation type="submission" date="2022-07" db="EMBL/GenBank/DDBJ databases">
        <title>Fungi with potential for degradation of polypropylene.</title>
        <authorList>
            <person name="Gostincar C."/>
        </authorList>
    </citation>
    <scope>NUCLEOTIDE SEQUENCE</scope>
    <source>
        <strain evidence="14">EXF-13308</strain>
    </source>
</reference>
<dbReference type="Gene3D" id="2.60.40.10">
    <property type="entry name" value="Immunoglobulins"/>
    <property type="match status" value="1"/>
</dbReference>
<evidence type="ECO:0000313" key="15">
    <source>
        <dbReference type="Proteomes" id="UP001174694"/>
    </source>
</evidence>